<dbReference type="AlphaFoldDB" id="A0A1Q9CPI0"/>
<organism evidence="2 3">
    <name type="scientific">Symbiodinium microadriaticum</name>
    <name type="common">Dinoflagellate</name>
    <name type="synonym">Zooxanthella microadriatica</name>
    <dbReference type="NCBI Taxonomy" id="2951"/>
    <lineage>
        <taxon>Eukaryota</taxon>
        <taxon>Sar</taxon>
        <taxon>Alveolata</taxon>
        <taxon>Dinophyceae</taxon>
        <taxon>Suessiales</taxon>
        <taxon>Symbiodiniaceae</taxon>
        <taxon>Symbiodinium</taxon>
    </lineage>
</organism>
<dbReference type="OrthoDB" id="443750at2759"/>
<feature type="region of interest" description="Disordered" evidence="1">
    <location>
        <begin position="222"/>
        <end position="244"/>
    </location>
</feature>
<feature type="compositionally biased region" description="Basic residues" evidence="1">
    <location>
        <begin position="234"/>
        <end position="244"/>
    </location>
</feature>
<feature type="compositionally biased region" description="Low complexity" evidence="1">
    <location>
        <begin position="1"/>
        <end position="13"/>
    </location>
</feature>
<name>A0A1Q9CPI0_SYMMI</name>
<evidence type="ECO:0000313" key="3">
    <source>
        <dbReference type="Proteomes" id="UP000186817"/>
    </source>
</evidence>
<accession>A0A1Q9CPI0</accession>
<proteinExistence type="predicted"/>
<dbReference type="EMBL" id="LSRX01001018">
    <property type="protein sequence ID" value="OLP84777.1"/>
    <property type="molecule type" value="Genomic_DNA"/>
</dbReference>
<feature type="region of interest" description="Disordered" evidence="1">
    <location>
        <begin position="1"/>
        <end position="52"/>
    </location>
</feature>
<keyword evidence="3" id="KW-1185">Reference proteome</keyword>
<protein>
    <submittedName>
        <fullName evidence="2">Uncharacterized protein</fullName>
    </submittedName>
</protein>
<evidence type="ECO:0000313" key="2">
    <source>
        <dbReference type="EMBL" id="OLP84777.1"/>
    </source>
</evidence>
<dbReference type="Proteomes" id="UP000186817">
    <property type="component" value="Unassembled WGS sequence"/>
</dbReference>
<sequence length="244" mass="27072">MWSSSSNQWSNNSGYQGHDWGRSKTDWSAASQKWWESGQGSSSDPVVAAPKPSIPSHFKSDEKFFDSTAMGSGNHQFHRTVQSTDWSRKAQIAGRPMEDLRLHELCFRGFSEFSLRLLSEGRFQSIVWTRNSAESVLVTQLLKSIREMKVDVDSVALERIKESSLPVPDKHKQAAAFMQPLVENLMKEIKSHIPQVPSATSADAEELIRAKAKLAQAGLALTPRKAEGSGAGKHVAKTVQRKVP</sequence>
<comment type="caution">
    <text evidence="2">The sequence shown here is derived from an EMBL/GenBank/DDBJ whole genome shotgun (WGS) entry which is preliminary data.</text>
</comment>
<gene>
    <name evidence="2" type="ORF">AK812_SmicGene34309</name>
</gene>
<evidence type="ECO:0000256" key="1">
    <source>
        <dbReference type="SAM" id="MobiDB-lite"/>
    </source>
</evidence>
<reference evidence="2 3" key="1">
    <citation type="submission" date="2016-02" db="EMBL/GenBank/DDBJ databases">
        <title>Genome analysis of coral dinoflagellate symbionts highlights evolutionary adaptations to a symbiotic lifestyle.</title>
        <authorList>
            <person name="Aranda M."/>
            <person name="Li Y."/>
            <person name="Liew Y.J."/>
            <person name="Baumgarten S."/>
            <person name="Simakov O."/>
            <person name="Wilson M."/>
            <person name="Piel J."/>
            <person name="Ashoor H."/>
            <person name="Bougouffa S."/>
            <person name="Bajic V.B."/>
            <person name="Ryu T."/>
            <person name="Ravasi T."/>
            <person name="Bayer T."/>
            <person name="Micklem G."/>
            <person name="Kim H."/>
            <person name="Bhak J."/>
            <person name="Lajeunesse T.C."/>
            <person name="Voolstra C.R."/>
        </authorList>
    </citation>
    <scope>NUCLEOTIDE SEQUENCE [LARGE SCALE GENOMIC DNA]</scope>
    <source>
        <strain evidence="2 3">CCMP2467</strain>
    </source>
</reference>